<keyword evidence="1" id="KW-0472">Membrane</keyword>
<dbReference type="AlphaFoldDB" id="A0A1Y3BQX8"/>
<protein>
    <submittedName>
        <fullName evidence="2">Uncharacterized protein</fullName>
    </submittedName>
</protein>
<comment type="caution">
    <text evidence="2">The sequence shown here is derived from an EMBL/GenBank/DDBJ whole genome shotgun (WGS) entry which is preliminary data.</text>
</comment>
<evidence type="ECO:0000256" key="1">
    <source>
        <dbReference type="SAM" id="Phobius"/>
    </source>
</evidence>
<keyword evidence="1" id="KW-0812">Transmembrane</keyword>
<sequence>MLVNVQRNILIIIIDCWPSMNRSIGLNSNGFMYDKNEIIRKQIIVIDVQCLILFLGICGIWTC</sequence>
<evidence type="ECO:0000313" key="2">
    <source>
        <dbReference type="EMBL" id="OTF81565.1"/>
    </source>
</evidence>
<feature type="non-terminal residue" evidence="2">
    <location>
        <position position="63"/>
    </location>
</feature>
<reference evidence="2 3" key="1">
    <citation type="submission" date="2017-03" db="EMBL/GenBank/DDBJ databases">
        <title>Genome Survey of Euroglyphus maynei.</title>
        <authorList>
            <person name="Arlian L.G."/>
            <person name="Morgan M.S."/>
            <person name="Rider S.D."/>
        </authorList>
    </citation>
    <scope>NUCLEOTIDE SEQUENCE [LARGE SCALE GENOMIC DNA]</scope>
    <source>
        <strain evidence="2">Arlian Lab</strain>
        <tissue evidence="2">Whole body</tissue>
    </source>
</reference>
<dbReference type="EMBL" id="MUJZ01012903">
    <property type="protein sequence ID" value="OTF81565.1"/>
    <property type="molecule type" value="Genomic_DNA"/>
</dbReference>
<accession>A0A1Y3BQX8</accession>
<gene>
    <name evidence="2" type="ORF">BLA29_008909</name>
</gene>
<organism evidence="2 3">
    <name type="scientific">Euroglyphus maynei</name>
    <name type="common">Mayne's house dust mite</name>
    <dbReference type="NCBI Taxonomy" id="6958"/>
    <lineage>
        <taxon>Eukaryota</taxon>
        <taxon>Metazoa</taxon>
        <taxon>Ecdysozoa</taxon>
        <taxon>Arthropoda</taxon>
        <taxon>Chelicerata</taxon>
        <taxon>Arachnida</taxon>
        <taxon>Acari</taxon>
        <taxon>Acariformes</taxon>
        <taxon>Sarcoptiformes</taxon>
        <taxon>Astigmata</taxon>
        <taxon>Psoroptidia</taxon>
        <taxon>Analgoidea</taxon>
        <taxon>Pyroglyphidae</taxon>
        <taxon>Pyroglyphinae</taxon>
        <taxon>Euroglyphus</taxon>
    </lineage>
</organism>
<dbReference type="Proteomes" id="UP000194236">
    <property type="component" value="Unassembled WGS sequence"/>
</dbReference>
<keyword evidence="1" id="KW-1133">Transmembrane helix</keyword>
<proteinExistence type="predicted"/>
<evidence type="ECO:0000313" key="3">
    <source>
        <dbReference type="Proteomes" id="UP000194236"/>
    </source>
</evidence>
<keyword evidence="3" id="KW-1185">Reference proteome</keyword>
<name>A0A1Y3BQX8_EURMA</name>
<feature type="transmembrane region" description="Helical" evidence="1">
    <location>
        <begin position="43"/>
        <end position="62"/>
    </location>
</feature>